<dbReference type="Ensembl" id="ENSSAUT00010018607.1">
    <property type="protein sequence ID" value="ENSSAUP00010017594.1"/>
    <property type="gene ID" value="ENSSAUG00010008022.1"/>
</dbReference>
<keyword evidence="9" id="KW-0391">Immunity</keyword>
<feature type="transmembrane region" description="Helical" evidence="16">
    <location>
        <begin position="934"/>
        <end position="956"/>
    </location>
</feature>
<dbReference type="SMART" id="SM00369">
    <property type="entry name" value="LRR_TYP"/>
    <property type="match status" value="13"/>
</dbReference>
<evidence type="ECO:0000256" key="5">
    <source>
        <dbReference type="ARBA" id="ARBA00022692"/>
    </source>
</evidence>
<dbReference type="GeneTree" id="ENSGT00940000163875"/>
<protein>
    <submittedName>
        <fullName evidence="18">Toll-like receptor 9</fullName>
    </submittedName>
</protein>
<evidence type="ECO:0000256" key="3">
    <source>
        <dbReference type="ARBA" id="ARBA00022588"/>
    </source>
</evidence>
<organism evidence="18 19">
    <name type="scientific">Sparus aurata</name>
    <name type="common">Gilthead sea bream</name>
    <dbReference type="NCBI Taxonomy" id="8175"/>
    <lineage>
        <taxon>Eukaryota</taxon>
        <taxon>Metazoa</taxon>
        <taxon>Chordata</taxon>
        <taxon>Craniata</taxon>
        <taxon>Vertebrata</taxon>
        <taxon>Euteleostomi</taxon>
        <taxon>Actinopterygii</taxon>
        <taxon>Neopterygii</taxon>
        <taxon>Teleostei</taxon>
        <taxon>Neoteleostei</taxon>
        <taxon>Acanthomorphata</taxon>
        <taxon>Eupercaria</taxon>
        <taxon>Spariformes</taxon>
        <taxon>Sparidae</taxon>
        <taxon>Sparus</taxon>
    </lineage>
</organism>
<dbReference type="Proteomes" id="UP000472265">
    <property type="component" value="Chromosome 7"/>
</dbReference>
<name>A0A671UUE1_SPAAU</name>
<evidence type="ECO:0000256" key="12">
    <source>
        <dbReference type="ARBA" id="ARBA00023170"/>
    </source>
</evidence>
<evidence type="ECO:0000259" key="17">
    <source>
        <dbReference type="PROSITE" id="PS50104"/>
    </source>
</evidence>
<evidence type="ECO:0000256" key="2">
    <source>
        <dbReference type="ARBA" id="ARBA00009634"/>
    </source>
</evidence>
<dbReference type="InterPro" id="IPR000157">
    <property type="entry name" value="TIR_dom"/>
</dbReference>
<dbReference type="GO" id="GO:1902533">
    <property type="term" value="P:positive regulation of intracellular signal transduction"/>
    <property type="evidence" value="ECO:0007669"/>
    <property type="project" value="UniProtKB-ARBA"/>
</dbReference>
<dbReference type="PROSITE" id="PS50104">
    <property type="entry name" value="TIR"/>
    <property type="match status" value="1"/>
</dbReference>
<comment type="similarity">
    <text evidence="2">Belongs to the Toll-like receptor family.</text>
</comment>
<dbReference type="SUPFAM" id="SSF52200">
    <property type="entry name" value="Toll/Interleukin receptor TIR domain"/>
    <property type="match status" value="1"/>
</dbReference>
<dbReference type="InterPro" id="IPR000483">
    <property type="entry name" value="Cys-rich_flank_reg_C"/>
</dbReference>
<dbReference type="InterPro" id="IPR003591">
    <property type="entry name" value="Leu-rich_rpt_typical-subtyp"/>
</dbReference>
<feature type="domain" description="TIR" evidence="17">
    <location>
        <begin position="988"/>
        <end position="1136"/>
    </location>
</feature>
<dbReference type="SMART" id="SM00255">
    <property type="entry name" value="TIR"/>
    <property type="match status" value="1"/>
</dbReference>
<dbReference type="GO" id="GO:0005768">
    <property type="term" value="C:endosome"/>
    <property type="evidence" value="ECO:0007669"/>
    <property type="project" value="UniProtKB-SubCell"/>
</dbReference>
<evidence type="ECO:0000313" key="19">
    <source>
        <dbReference type="Proteomes" id="UP000472265"/>
    </source>
</evidence>
<evidence type="ECO:0000256" key="11">
    <source>
        <dbReference type="ARBA" id="ARBA00023136"/>
    </source>
</evidence>
<keyword evidence="14" id="KW-0395">Inflammatory response</keyword>
<reference evidence="18" key="3">
    <citation type="submission" date="2025-09" db="UniProtKB">
        <authorList>
            <consortium name="Ensembl"/>
        </authorList>
    </citation>
    <scope>IDENTIFICATION</scope>
</reference>
<dbReference type="GO" id="GO:0006954">
    <property type="term" value="P:inflammatory response"/>
    <property type="evidence" value="ECO:0007669"/>
    <property type="project" value="UniProtKB-KW"/>
</dbReference>
<evidence type="ECO:0000256" key="14">
    <source>
        <dbReference type="ARBA" id="ARBA00023198"/>
    </source>
</evidence>
<evidence type="ECO:0000256" key="8">
    <source>
        <dbReference type="ARBA" id="ARBA00022753"/>
    </source>
</evidence>
<dbReference type="InParanoid" id="A0A671UUE1"/>
<dbReference type="SUPFAM" id="SSF52058">
    <property type="entry name" value="L domain-like"/>
    <property type="match status" value="3"/>
</dbReference>
<dbReference type="GO" id="GO:0038187">
    <property type="term" value="F:pattern recognition receptor activity"/>
    <property type="evidence" value="ECO:0007669"/>
    <property type="project" value="TreeGrafter"/>
</dbReference>
<evidence type="ECO:0000256" key="10">
    <source>
        <dbReference type="ARBA" id="ARBA00022989"/>
    </source>
</evidence>
<evidence type="ECO:0000256" key="9">
    <source>
        <dbReference type="ARBA" id="ARBA00022859"/>
    </source>
</evidence>
<evidence type="ECO:0000256" key="7">
    <source>
        <dbReference type="ARBA" id="ARBA00022737"/>
    </source>
</evidence>
<dbReference type="GO" id="GO:0002224">
    <property type="term" value="P:toll-like receptor signaling pathway"/>
    <property type="evidence" value="ECO:0007669"/>
    <property type="project" value="TreeGrafter"/>
</dbReference>
<evidence type="ECO:0000256" key="15">
    <source>
        <dbReference type="ARBA" id="ARBA00046288"/>
    </source>
</evidence>
<keyword evidence="13" id="KW-0325">Glycoprotein</keyword>
<evidence type="ECO:0000256" key="16">
    <source>
        <dbReference type="SAM" id="Phobius"/>
    </source>
</evidence>
<dbReference type="OMA" id="NFLPCCS"/>
<keyword evidence="5 16" id="KW-0812">Transmembrane</keyword>
<dbReference type="InterPro" id="IPR001611">
    <property type="entry name" value="Leu-rich_rpt"/>
</dbReference>
<sequence length="1153" mass="132182">MTFYIFQSGCNKGQSLLLNLYFKCYLHPMFMIHMHLTNSRSHDLHMTTCFHFCLNGAGLMPLHRPWNTADNVSSPDLDYTFHLEPIVDFKMHAISTMAMLNTIVILCQLLQLTRTINTSFFPCDTDMNTTYVDCSDRPLKRVPIIKSESVLSLSLSWTKIQQVGSDDLSGLKNLRTLEIVGNCLPGRLRDYSDRSCKMEIHDDAFRSLWNLTFANLSGNSLTRIPWLPESLKILDLQENCISHIIQPLKTPNLEALYLSKNCFYANPCGQPFNISEEVFKGLPKLKNLTLGYNNLTAIPIGLPRSLELLDLRENTITEVLEGAFANLTFLHHLILEWNCQRCDHAARPCFPCPDNRPLKLHSKSFYAENSSVTLLSLRGNSLRTFPEGLFRPLKNLKGLDLSDNLLAYDIRNGTFFADLRGLTWISLIYNYEPLKTFAELVLSPHIGNISGLKTLLLSGNFFHIVSNESLDVLSKLKNLKKLELRMNFINTCSLKALTQLPSLIDIDLSQNILSFLPGCWSPSSEIAAQESCQRQNLYTHDFTAPPLMLIDRKITPRSEVLESNRLNGPELLEDAGSKSPSQWRSYCRNNLTFDLSQNDIMSLHKEVFVGMENAVCLDLSFNYMSQALRGGVFDTMKDLVFLNLSYNRLDFYYNESFSELNATLKVLDLSNNEFHFKMRGMGHRLVFIQGLANLEVLSLANNGIGMRIDEQLVSSSLKYLYFNGNNLNIMWGYDNNRYTHFFQNLTSLMYLDISTNELNSISPEVLCNLPRSIETLIISNNKLNYFPWQNISALRNLRHLDLSQNRLSYLPPEVTEFGEFLSLLDLSHNYFSFIPQKFFNQAGSLRYLYLSHNQIKELNQQFLPAPFKKGSALQKLTLHANPFKCDCVTSWFADFLRSTPVKIPHLTTLVHCQFPESQQGESILSMDQRSCQDIYGGLAFLVCSFLAVAFTVLPLLKHLYGWDLWYCLQVLWAEHKGYTQLAGNDSNNHYDAFVVFDTSNNAVRDWVYNELMVNLENSDHRRFCLCLEERDWIPGLSCIENLHNAVYSSVKTVFVLSSAAAGSETVNGVIRQAFFMVQQRLLDEKVDAAVLVLLDEMFPKLKYLQLRRRLCRKSVLSWPRNPRAQPLFWNRVRMALSSDNLKFYDNNMSESFM</sequence>
<keyword evidence="11 16" id="KW-0472">Membrane</keyword>
<evidence type="ECO:0000256" key="4">
    <source>
        <dbReference type="ARBA" id="ARBA00022614"/>
    </source>
</evidence>
<dbReference type="SMART" id="SM00082">
    <property type="entry name" value="LRRCT"/>
    <property type="match status" value="1"/>
</dbReference>
<dbReference type="GO" id="GO:0005886">
    <property type="term" value="C:plasma membrane"/>
    <property type="evidence" value="ECO:0007669"/>
    <property type="project" value="TreeGrafter"/>
</dbReference>
<dbReference type="Pfam" id="PF13855">
    <property type="entry name" value="LRR_8"/>
    <property type="match status" value="4"/>
</dbReference>
<dbReference type="Pfam" id="PF01582">
    <property type="entry name" value="TIR"/>
    <property type="match status" value="1"/>
</dbReference>
<dbReference type="AlphaFoldDB" id="A0A671UUE1"/>
<dbReference type="InterPro" id="IPR035897">
    <property type="entry name" value="Toll_tir_struct_dom_sf"/>
</dbReference>
<dbReference type="GO" id="GO:0051607">
    <property type="term" value="P:defense response to virus"/>
    <property type="evidence" value="ECO:0007669"/>
    <property type="project" value="TreeGrafter"/>
</dbReference>
<dbReference type="FunFam" id="3.40.50.10140:FF:000003">
    <property type="entry name" value="Toll-like receptor 7"/>
    <property type="match status" value="1"/>
</dbReference>
<gene>
    <name evidence="18" type="primary">tlr9</name>
</gene>
<dbReference type="Gene3D" id="3.40.50.10140">
    <property type="entry name" value="Toll/interleukin-1 receptor homology (TIR) domain"/>
    <property type="match status" value="1"/>
</dbReference>
<dbReference type="SMART" id="SM00365">
    <property type="entry name" value="LRR_SD22"/>
    <property type="match status" value="9"/>
</dbReference>
<keyword evidence="7" id="KW-0677">Repeat</keyword>
<keyword evidence="12" id="KW-0675">Receptor</keyword>
<dbReference type="Pfam" id="PF00560">
    <property type="entry name" value="LRR_1"/>
    <property type="match status" value="1"/>
</dbReference>
<keyword evidence="10 16" id="KW-1133">Transmembrane helix</keyword>
<dbReference type="PANTHER" id="PTHR47410:SF4">
    <property type="entry name" value="TOLL-LIKE RECEPTOR 9"/>
    <property type="match status" value="1"/>
</dbReference>
<dbReference type="GO" id="GO:0045087">
    <property type="term" value="P:innate immune response"/>
    <property type="evidence" value="ECO:0007669"/>
    <property type="project" value="UniProtKB-KW"/>
</dbReference>
<dbReference type="GO" id="GO:0007249">
    <property type="term" value="P:canonical NF-kappaB signal transduction"/>
    <property type="evidence" value="ECO:0007669"/>
    <property type="project" value="TreeGrafter"/>
</dbReference>
<dbReference type="InterPro" id="IPR032675">
    <property type="entry name" value="LRR_dom_sf"/>
</dbReference>
<keyword evidence="4" id="KW-0433">Leucine-rich repeat</keyword>
<accession>A0A671UUE1</accession>
<reference evidence="18" key="2">
    <citation type="submission" date="2025-08" db="UniProtKB">
        <authorList>
            <consortium name="Ensembl"/>
        </authorList>
    </citation>
    <scope>IDENTIFICATION</scope>
</reference>
<keyword evidence="19" id="KW-1185">Reference proteome</keyword>
<keyword evidence="6" id="KW-0732">Signal</keyword>
<dbReference type="PANTHER" id="PTHR47410">
    <property type="entry name" value="TOLL-LIKE RECEPTOR 7-RELATED"/>
    <property type="match status" value="1"/>
</dbReference>
<evidence type="ECO:0000313" key="18">
    <source>
        <dbReference type="Ensembl" id="ENSSAUP00010017594.1"/>
    </source>
</evidence>
<reference evidence="18" key="1">
    <citation type="submission" date="2021-04" db="EMBL/GenBank/DDBJ databases">
        <authorList>
            <consortium name="Wellcome Sanger Institute Data Sharing"/>
        </authorList>
    </citation>
    <scope>NUCLEOTIDE SEQUENCE [LARGE SCALE GENOMIC DNA]</scope>
</reference>
<comment type="subcellular location">
    <subcellularLocation>
        <location evidence="15">Endomembrane system</location>
        <topology evidence="15">Single-pass type I membrane protein</topology>
    </subcellularLocation>
    <subcellularLocation>
        <location evidence="1">Endosome</location>
    </subcellularLocation>
</comment>
<keyword evidence="3" id="KW-0399">Innate immunity</keyword>
<keyword evidence="8" id="KW-0967">Endosome</keyword>
<proteinExistence type="inferred from homology"/>
<dbReference type="PRINTS" id="PR00019">
    <property type="entry name" value="LEURICHRPT"/>
</dbReference>
<dbReference type="GO" id="GO:0032755">
    <property type="term" value="P:positive regulation of interleukin-6 production"/>
    <property type="evidence" value="ECO:0007669"/>
    <property type="project" value="TreeGrafter"/>
</dbReference>
<dbReference type="Gene3D" id="3.80.10.10">
    <property type="entry name" value="Ribonuclease Inhibitor"/>
    <property type="match status" value="1"/>
</dbReference>
<evidence type="ECO:0000256" key="13">
    <source>
        <dbReference type="ARBA" id="ARBA00023180"/>
    </source>
</evidence>
<evidence type="ECO:0000256" key="6">
    <source>
        <dbReference type="ARBA" id="ARBA00022729"/>
    </source>
</evidence>
<evidence type="ECO:0000256" key="1">
    <source>
        <dbReference type="ARBA" id="ARBA00004177"/>
    </source>
</evidence>
<dbReference type="PROSITE" id="PS51450">
    <property type="entry name" value="LRR"/>
    <property type="match status" value="2"/>
</dbReference>